<dbReference type="PIRSF" id="PIRSF037188">
    <property type="entry name" value="U6_snRNA_Lsm7"/>
    <property type="match status" value="1"/>
</dbReference>
<evidence type="ECO:0000313" key="10">
    <source>
        <dbReference type="EMBL" id="CDR96342.1"/>
    </source>
</evidence>
<dbReference type="Proteomes" id="UP000033188">
    <property type="component" value="Chromosome 3"/>
</dbReference>
<evidence type="ECO:0000313" key="11">
    <source>
        <dbReference type="Proteomes" id="UP000033188"/>
    </source>
</evidence>
<comment type="subcellular location">
    <subcellularLocation>
        <location evidence="1">Nucleus</location>
    </subcellularLocation>
</comment>
<dbReference type="SMART" id="SM00651">
    <property type="entry name" value="Sm"/>
    <property type="match status" value="1"/>
</dbReference>
<dbReference type="PROSITE" id="PS52002">
    <property type="entry name" value="SM"/>
    <property type="match status" value="1"/>
</dbReference>
<keyword evidence="3" id="KW-0507">mRNA processing</keyword>
<dbReference type="GO" id="GO:0005688">
    <property type="term" value="C:U6 snRNP"/>
    <property type="evidence" value="ECO:0007669"/>
    <property type="project" value="TreeGrafter"/>
</dbReference>
<evidence type="ECO:0000256" key="3">
    <source>
        <dbReference type="ARBA" id="ARBA00022664"/>
    </source>
</evidence>
<dbReference type="OrthoDB" id="2146at2759"/>
<protein>
    <submittedName>
        <fullName evidence="10">LSM domain containing protein, putative</fullName>
    </submittedName>
</protein>
<dbReference type="GO" id="GO:0000398">
    <property type="term" value="P:mRNA splicing, via spliceosome"/>
    <property type="evidence" value="ECO:0007669"/>
    <property type="project" value="InterPro"/>
</dbReference>
<dbReference type="GO" id="GO:0071004">
    <property type="term" value="C:U2-type prespliceosome"/>
    <property type="evidence" value="ECO:0007669"/>
    <property type="project" value="TreeGrafter"/>
</dbReference>
<evidence type="ECO:0000256" key="1">
    <source>
        <dbReference type="ARBA" id="ARBA00004123"/>
    </source>
</evidence>
<keyword evidence="8" id="KW-0687">Ribonucleoprotein</keyword>
<dbReference type="Pfam" id="PF01423">
    <property type="entry name" value="LSM"/>
    <property type="match status" value="1"/>
</dbReference>
<reference evidence="11" key="1">
    <citation type="journal article" date="2014" name="Nucleic Acids Res.">
        <title>The evolutionary dynamics of variant antigen genes in Babesia reveal a history of genomic innovation underlying host-parasite interaction.</title>
        <authorList>
            <person name="Jackson A.P."/>
            <person name="Otto T.D."/>
            <person name="Darby A."/>
            <person name="Ramaprasad A."/>
            <person name="Xia D."/>
            <person name="Echaide I.E."/>
            <person name="Farber M."/>
            <person name="Gahlot S."/>
            <person name="Gamble J."/>
            <person name="Gupta D."/>
            <person name="Gupta Y."/>
            <person name="Jackson L."/>
            <person name="Malandrin L."/>
            <person name="Malas T.B."/>
            <person name="Moussa E."/>
            <person name="Nair M."/>
            <person name="Reid A.J."/>
            <person name="Sanders M."/>
            <person name="Sharma J."/>
            <person name="Tracey A."/>
            <person name="Quail M.A."/>
            <person name="Weir W."/>
            <person name="Wastling J.M."/>
            <person name="Hall N."/>
            <person name="Willadsen P."/>
            <person name="Lingelbach K."/>
            <person name="Shiels B."/>
            <person name="Tait A."/>
            <person name="Berriman M."/>
            <person name="Allred D.R."/>
            <person name="Pain A."/>
        </authorList>
    </citation>
    <scope>NUCLEOTIDE SEQUENCE [LARGE SCALE GENOMIC DNA]</scope>
    <source>
        <strain evidence="11">Bond</strain>
    </source>
</reference>
<gene>
    <name evidence="10" type="ORF">BBBOND_0302460</name>
</gene>
<dbReference type="AlphaFoldDB" id="A0A061D8R6"/>
<dbReference type="InterPro" id="IPR001163">
    <property type="entry name" value="Sm_dom_euk/arc"/>
</dbReference>
<dbReference type="GO" id="GO:0071013">
    <property type="term" value="C:catalytic step 2 spliceosome"/>
    <property type="evidence" value="ECO:0007669"/>
    <property type="project" value="TreeGrafter"/>
</dbReference>
<evidence type="ECO:0000256" key="7">
    <source>
        <dbReference type="ARBA" id="ARBA00023242"/>
    </source>
</evidence>
<keyword evidence="11" id="KW-1185">Reference proteome</keyword>
<dbReference type="InterPro" id="IPR044641">
    <property type="entry name" value="Lsm7/SmG-like"/>
</dbReference>
<name>A0A061D8R6_BABBI</name>
<dbReference type="GO" id="GO:0000956">
    <property type="term" value="P:nuclear-transcribed mRNA catabolic process"/>
    <property type="evidence" value="ECO:0007669"/>
    <property type="project" value="InterPro"/>
</dbReference>
<comment type="similarity">
    <text evidence="2">Belongs to the snRNP Sm proteins family.</text>
</comment>
<dbReference type="InterPro" id="IPR010920">
    <property type="entry name" value="LSM_dom_sf"/>
</dbReference>
<dbReference type="CDD" id="cd01729">
    <property type="entry name" value="LSm7"/>
    <property type="match status" value="1"/>
</dbReference>
<keyword evidence="5" id="KW-0694">RNA-binding</keyword>
<organism evidence="10 11">
    <name type="scientific">Babesia bigemina</name>
    <dbReference type="NCBI Taxonomy" id="5866"/>
    <lineage>
        <taxon>Eukaryota</taxon>
        <taxon>Sar</taxon>
        <taxon>Alveolata</taxon>
        <taxon>Apicomplexa</taxon>
        <taxon>Aconoidasida</taxon>
        <taxon>Piroplasmida</taxon>
        <taxon>Babesiidae</taxon>
        <taxon>Babesia</taxon>
    </lineage>
</organism>
<dbReference type="PANTHER" id="PTHR10553:SF5">
    <property type="entry name" value="U6 SNRNA-ASSOCIATED SM-LIKE PROTEIN LSM7"/>
    <property type="match status" value="1"/>
</dbReference>
<evidence type="ECO:0000256" key="4">
    <source>
        <dbReference type="ARBA" id="ARBA00022728"/>
    </source>
</evidence>
<evidence type="ECO:0000256" key="5">
    <source>
        <dbReference type="ARBA" id="ARBA00022884"/>
    </source>
</evidence>
<accession>A0A061D8R6</accession>
<dbReference type="KEGG" id="bbig:BBBOND_0302460"/>
<dbReference type="EMBL" id="LK391709">
    <property type="protein sequence ID" value="CDR96342.1"/>
    <property type="molecule type" value="Genomic_DNA"/>
</dbReference>
<dbReference type="InterPro" id="IPR017132">
    <property type="entry name" value="Lsm7"/>
</dbReference>
<dbReference type="Gene3D" id="2.30.30.100">
    <property type="match status" value="1"/>
</dbReference>
<dbReference type="GO" id="GO:1990726">
    <property type="term" value="C:Lsm1-7-Pat1 complex"/>
    <property type="evidence" value="ECO:0007669"/>
    <property type="project" value="TreeGrafter"/>
</dbReference>
<dbReference type="SUPFAM" id="SSF50182">
    <property type="entry name" value="Sm-like ribonucleoproteins"/>
    <property type="match status" value="1"/>
</dbReference>
<dbReference type="InterPro" id="IPR047575">
    <property type="entry name" value="Sm"/>
</dbReference>
<evidence type="ECO:0000256" key="6">
    <source>
        <dbReference type="ARBA" id="ARBA00023187"/>
    </source>
</evidence>
<sequence length="104" mass="11489">MTAPSKSFRDVKSVIKLNAYLNKKVYVKFSGGREVQGVLKGHDAMSNLVLDDTEEFLRDPEDPDRVTDKTRQLGLLVARGTSVTVIHPVEGTEKIANPFAGRMS</sequence>
<dbReference type="GO" id="GO:0003723">
    <property type="term" value="F:RNA binding"/>
    <property type="evidence" value="ECO:0007669"/>
    <property type="project" value="UniProtKB-KW"/>
</dbReference>
<dbReference type="PANTHER" id="PTHR10553">
    <property type="entry name" value="SMALL NUCLEAR RIBONUCLEOPROTEIN"/>
    <property type="match status" value="1"/>
</dbReference>
<keyword evidence="6" id="KW-0508">mRNA splicing</keyword>
<keyword evidence="4" id="KW-0747">Spliceosome</keyword>
<keyword evidence="7" id="KW-0539">Nucleus</keyword>
<dbReference type="STRING" id="5866.A0A061D8R6"/>
<dbReference type="VEuPathDB" id="PiroplasmaDB:BBBOND_0302460"/>
<dbReference type="GeneID" id="24564883"/>
<dbReference type="GO" id="GO:0005689">
    <property type="term" value="C:U12-type spliceosomal complex"/>
    <property type="evidence" value="ECO:0007669"/>
    <property type="project" value="TreeGrafter"/>
</dbReference>
<dbReference type="RefSeq" id="XP_012768528.1">
    <property type="nucleotide sequence ID" value="XM_012913074.1"/>
</dbReference>
<evidence type="ECO:0000256" key="8">
    <source>
        <dbReference type="ARBA" id="ARBA00023274"/>
    </source>
</evidence>
<feature type="domain" description="Sm" evidence="9">
    <location>
        <begin position="12"/>
        <end position="92"/>
    </location>
</feature>
<evidence type="ECO:0000259" key="9">
    <source>
        <dbReference type="PROSITE" id="PS52002"/>
    </source>
</evidence>
<dbReference type="GO" id="GO:0097526">
    <property type="term" value="C:spliceosomal tri-snRNP complex"/>
    <property type="evidence" value="ECO:0007669"/>
    <property type="project" value="TreeGrafter"/>
</dbReference>
<dbReference type="OMA" id="PFVQQEE"/>
<proteinExistence type="inferred from homology"/>
<evidence type="ECO:0000256" key="2">
    <source>
        <dbReference type="ARBA" id="ARBA00006850"/>
    </source>
</evidence>